<sequence>MENADGEAIMGVVLGALARVHALEHTVFALMASHPYPEVALQAWDGAHPEAAERGFSAQGAPQYSKVLQRMMSEHREVLAIAVEAAKKGGR</sequence>
<reference evidence="1" key="2">
    <citation type="journal article" date="2022" name="Syst. Appl. Microbiol.">
        <title>Physiological and genomic characterisation of Luteimonas fraxinea sp. nov., a bacterial species associated with trees tolerant to ash dieback.</title>
        <authorList>
            <person name="Ulrich K."/>
            <person name="Becker R."/>
            <person name="Behrendt U."/>
            <person name="Kube M."/>
            <person name="Schneck V."/>
            <person name="Ulrich A."/>
        </authorList>
    </citation>
    <scope>NUCLEOTIDE SEQUENCE</scope>
    <source>
        <strain evidence="1">A1P009</strain>
    </source>
</reference>
<comment type="caution">
    <text evidence="1">The sequence shown here is derived from an EMBL/GenBank/DDBJ whole genome shotgun (WGS) entry which is preliminary data.</text>
</comment>
<keyword evidence="2" id="KW-1185">Reference proteome</keyword>
<proteinExistence type="predicted"/>
<organism evidence="1 2">
    <name type="scientific">Luteimonas fraxinea</name>
    <dbReference type="NCBI Taxonomy" id="2901869"/>
    <lineage>
        <taxon>Bacteria</taxon>
        <taxon>Pseudomonadati</taxon>
        <taxon>Pseudomonadota</taxon>
        <taxon>Gammaproteobacteria</taxon>
        <taxon>Lysobacterales</taxon>
        <taxon>Lysobacteraceae</taxon>
        <taxon>Luteimonas</taxon>
    </lineage>
</organism>
<dbReference type="EMBL" id="JAJQKU010000001">
    <property type="protein sequence ID" value="MCD9096163.1"/>
    <property type="molecule type" value="Genomic_DNA"/>
</dbReference>
<reference evidence="1" key="1">
    <citation type="submission" date="2021-12" db="EMBL/GenBank/DDBJ databases">
        <authorList>
            <person name="Ulrich A."/>
        </authorList>
    </citation>
    <scope>NUCLEOTIDE SEQUENCE</scope>
    <source>
        <strain evidence="1">A1P009</strain>
    </source>
</reference>
<dbReference type="Proteomes" id="UP001430360">
    <property type="component" value="Unassembled WGS sequence"/>
</dbReference>
<dbReference type="RefSeq" id="WP_232134636.1">
    <property type="nucleotide sequence ID" value="NZ_JAJQKU010000001.1"/>
</dbReference>
<evidence type="ECO:0000313" key="1">
    <source>
        <dbReference type="EMBL" id="MCD9096163.1"/>
    </source>
</evidence>
<evidence type="ECO:0000313" key="2">
    <source>
        <dbReference type="Proteomes" id="UP001430360"/>
    </source>
</evidence>
<protein>
    <submittedName>
        <fullName evidence="1">Uncharacterized protein</fullName>
    </submittedName>
</protein>
<gene>
    <name evidence="1" type="ORF">LTT95_04340</name>
</gene>
<name>A0ABS8U9M2_9GAMM</name>
<accession>A0ABS8U9M2</accession>